<dbReference type="SMART" id="SM00382">
    <property type="entry name" value="AAA"/>
    <property type="match status" value="1"/>
</dbReference>
<dbReference type="SUPFAM" id="SSF52540">
    <property type="entry name" value="P-loop containing nucleoside triphosphate hydrolases"/>
    <property type="match status" value="1"/>
</dbReference>
<dbReference type="PANTHER" id="PTHR20953:SF3">
    <property type="entry name" value="P-LOOP CONTAINING NUCLEOSIDE TRIPHOSPHATE HYDROLASES SUPERFAMILY PROTEIN"/>
    <property type="match status" value="1"/>
</dbReference>
<dbReference type="InterPro" id="IPR045735">
    <property type="entry name" value="Spore_III_AA_AAA+_ATPase"/>
</dbReference>
<dbReference type="GO" id="GO:0005524">
    <property type="term" value="F:ATP binding"/>
    <property type="evidence" value="ECO:0007669"/>
    <property type="project" value="UniProtKB-KW"/>
</dbReference>
<evidence type="ECO:0000256" key="1">
    <source>
        <dbReference type="ARBA" id="ARBA00022741"/>
    </source>
</evidence>
<evidence type="ECO:0000313" key="4">
    <source>
        <dbReference type="EMBL" id="PSR31903.1"/>
    </source>
</evidence>
<dbReference type="Pfam" id="PF19568">
    <property type="entry name" value="Spore_III_AA"/>
    <property type="match status" value="1"/>
</dbReference>
<dbReference type="PANTHER" id="PTHR20953">
    <property type="entry name" value="KINASE-RELATED"/>
    <property type="match status" value="1"/>
</dbReference>
<sequence>MEPWTYLPNPWRTAVLELPRDCLGLLEEVRFRLNRPVYCYGTNGVVPLKIASQVMTIQQQDLDHIVGIIADHSLYARTEELRQGFLSLPGGHRVGVAGKAVWKDGQVVTMTDISGLNFRRARNIRGAAQSLISLFRRQQLDMKSVLVAGPPRSGKTTLLRDLIRMVSESGERVAVIDERSELAAYHRGHYGFDLGAHIDVLDGWPKAEGMMLAIRTLGPDRVVVDELGNGEDLPAVRRALTAGVKVVASVHAGTCEDLRCQPTWGLSLLELFDSVAILQSPGHPGVVREVWHKNQKIWQNAS</sequence>
<dbReference type="AlphaFoldDB" id="A0A2T2XBK4"/>
<protein>
    <submittedName>
        <fullName evidence="4">Stage III sporulation protein AA</fullName>
    </submittedName>
</protein>
<keyword evidence="2" id="KW-0067">ATP-binding</keyword>
<dbReference type="Proteomes" id="UP000242699">
    <property type="component" value="Unassembled WGS sequence"/>
</dbReference>
<dbReference type="EMBL" id="PXYT01000001">
    <property type="protein sequence ID" value="PSR31903.1"/>
    <property type="molecule type" value="Genomic_DNA"/>
</dbReference>
<organism evidence="4 5">
    <name type="scientific">Sulfobacillus benefaciens</name>
    <dbReference type="NCBI Taxonomy" id="453960"/>
    <lineage>
        <taxon>Bacteria</taxon>
        <taxon>Bacillati</taxon>
        <taxon>Bacillota</taxon>
        <taxon>Clostridia</taxon>
        <taxon>Eubacteriales</taxon>
        <taxon>Clostridiales Family XVII. Incertae Sedis</taxon>
        <taxon>Sulfobacillus</taxon>
    </lineage>
</organism>
<reference evidence="4 5" key="1">
    <citation type="journal article" date="2014" name="BMC Genomics">
        <title>Comparison of environmental and isolate Sulfobacillus genomes reveals diverse carbon, sulfur, nitrogen, and hydrogen metabolisms.</title>
        <authorList>
            <person name="Justice N.B."/>
            <person name="Norman A."/>
            <person name="Brown C.T."/>
            <person name="Singh A."/>
            <person name="Thomas B.C."/>
            <person name="Banfield J.F."/>
        </authorList>
    </citation>
    <scope>NUCLEOTIDE SEQUENCE [LARGE SCALE GENOMIC DNA]</scope>
    <source>
        <strain evidence="4">AMDSBA1</strain>
    </source>
</reference>
<evidence type="ECO:0000259" key="3">
    <source>
        <dbReference type="SMART" id="SM00382"/>
    </source>
</evidence>
<comment type="caution">
    <text evidence="4">The sequence shown here is derived from an EMBL/GenBank/DDBJ whole genome shotgun (WGS) entry which is preliminary data.</text>
</comment>
<gene>
    <name evidence="4" type="ORF">C7B43_01395</name>
</gene>
<dbReference type="InterPro" id="IPR003593">
    <property type="entry name" value="AAA+_ATPase"/>
</dbReference>
<dbReference type="Gene3D" id="3.40.50.300">
    <property type="entry name" value="P-loop containing nucleotide triphosphate hydrolases"/>
    <property type="match status" value="1"/>
</dbReference>
<evidence type="ECO:0000313" key="5">
    <source>
        <dbReference type="Proteomes" id="UP000242699"/>
    </source>
</evidence>
<feature type="domain" description="AAA+ ATPase" evidence="3">
    <location>
        <begin position="141"/>
        <end position="282"/>
    </location>
</feature>
<keyword evidence="1" id="KW-0547">Nucleotide-binding</keyword>
<accession>A0A2T2XBK4</accession>
<proteinExistence type="predicted"/>
<dbReference type="InterPro" id="IPR027417">
    <property type="entry name" value="P-loop_NTPase"/>
</dbReference>
<evidence type="ECO:0000256" key="2">
    <source>
        <dbReference type="ARBA" id="ARBA00022840"/>
    </source>
</evidence>
<name>A0A2T2XBK4_9FIRM</name>